<dbReference type="InterPro" id="IPR008949">
    <property type="entry name" value="Isoprenoid_synthase_dom_sf"/>
</dbReference>
<keyword evidence="5" id="KW-0460">Magnesium</keyword>
<name>A0ABY4P945_9LACO</name>
<keyword evidence="3 6" id="KW-0808">Transferase</keyword>
<organism evidence="7 8">
    <name type="scientific">Bombilactobacillus folatiphilus</name>
    <dbReference type="NCBI Taxonomy" id="2923362"/>
    <lineage>
        <taxon>Bacteria</taxon>
        <taxon>Bacillati</taxon>
        <taxon>Bacillota</taxon>
        <taxon>Bacilli</taxon>
        <taxon>Lactobacillales</taxon>
        <taxon>Lactobacillaceae</taxon>
        <taxon>Bombilactobacillus</taxon>
    </lineage>
</organism>
<dbReference type="InterPro" id="IPR000092">
    <property type="entry name" value="Polyprenyl_synt"/>
</dbReference>
<dbReference type="InterPro" id="IPR033749">
    <property type="entry name" value="Polyprenyl_synt_CS"/>
</dbReference>
<evidence type="ECO:0000313" key="7">
    <source>
        <dbReference type="EMBL" id="UQS82140.1"/>
    </source>
</evidence>
<dbReference type="PANTHER" id="PTHR12001:SF69">
    <property type="entry name" value="ALL TRANS-POLYPRENYL-DIPHOSPHATE SYNTHASE PDSS1"/>
    <property type="match status" value="1"/>
</dbReference>
<protein>
    <submittedName>
        <fullName evidence="7">Polyprenyl synthetase family protein</fullName>
    </submittedName>
</protein>
<proteinExistence type="inferred from homology"/>
<dbReference type="EMBL" id="CP093366">
    <property type="protein sequence ID" value="UQS82140.1"/>
    <property type="molecule type" value="Genomic_DNA"/>
</dbReference>
<evidence type="ECO:0000256" key="2">
    <source>
        <dbReference type="ARBA" id="ARBA00006706"/>
    </source>
</evidence>
<sequence>MINSMWSEVPELRQQLQDVQDLILEQLTFLDSMIANPIKQQVLSGGKMIRPAFLLIFSDFGQADYQTRIKAAAAMEVLHLATLIHDDVIDDSKLRRNVETIQAHLGDRNAIYAGDYLMTVYFSLVSEVANSRDDLLLNASGMKKILRGELDQLKMNYNPEATTKMYLREIAGKTAQLIELSAQFGAVLAHSTPHLIHHARFIGHNIGMSFQIEDDILDYRGDEQTGKPQLEDLKNGVYTIPLILAMQLDPELWQFLQGKKNLSDDEVAHVAQQVQDCGGLAAAQALAKKYSQKALVLIEDLPANHYKKYMSWLTRKLLKRHQ</sequence>
<dbReference type="SUPFAM" id="SSF48576">
    <property type="entry name" value="Terpenoid synthases"/>
    <property type="match status" value="1"/>
</dbReference>
<dbReference type="RefSeq" id="WP_249514410.1">
    <property type="nucleotide sequence ID" value="NZ_CP093366.1"/>
</dbReference>
<gene>
    <name evidence="7" type="ORF">MOO45_00105</name>
</gene>
<evidence type="ECO:0000256" key="1">
    <source>
        <dbReference type="ARBA" id="ARBA00001946"/>
    </source>
</evidence>
<dbReference type="Gene3D" id="1.10.600.10">
    <property type="entry name" value="Farnesyl Diphosphate Synthase"/>
    <property type="match status" value="1"/>
</dbReference>
<dbReference type="Pfam" id="PF00348">
    <property type="entry name" value="polyprenyl_synt"/>
    <property type="match status" value="1"/>
</dbReference>
<dbReference type="PANTHER" id="PTHR12001">
    <property type="entry name" value="GERANYLGERANYL PYROPHOSPHATE SYNTHASE"/>
    <property type="match status" value="1"/>
</dbReference>
<dbReference type="CDD" id="cd00685">
    <property type="entry name" value="Trans_IPPS_HT"/>
    <property type="match status" value="1"/>
</dbReference>
<evidence type="ECO:0000256" key="5">
    <source>
        <dbReference type="ARBA" id="ARBA00022842"/>
    </source>
</evidence>
<comment type="cofactor">
    <cofactor evidence="1">
        <name>Mg(2+)</name>
        <dbReference type="ChEBI" id="CHEBI:18420"/>
    </cofactor>
</comment>
<keyword evidence="8" id="KW-1185">Reference proteome</keyword>
<reference evidence="7" key="1">
    <citation type="journal article" date="2022" name="Int. J. Syst. Evol. Microbiol.">
        <title>Apilactobacillus apisilvae sp. nov., Nicolia spurrieriana gen. nov. sp. nov., Bombilactobacillus folatiphilus sp. nov. and Bombilactobacillus thymidiniphilus sp. nov., four new lactic acid bacterial isolates from stingless bees Tetragonula carbonaria and Austroplebeia australis.</title>
        <authorList>
            <person name="Oliphant S.A."/>
            <person name="Watson-Haigh N.S."/>
            <person name="Sumby K.M."/>
            <person name="Gardner J."/>
            <person name="Groom S."/>
            <person name="Jiranek V."/>
        </authorList>
    </citation>
    <scope>NUCLEOTIDE SEQUENCE</scope>
    <source>
        <strain evidence="7">SG4_D2</strain>
    </source>
</reference>
<dbReference type="SFLD" id="SFLDS00005">
    <property type="entry name" value="Isoprenoid_Synthase_Type_I"/>
    <property type="match status" value="1"/>
</dbReference>
<evidence type="ECO:0000313" key="8">
    <source>
        <dbReference type="Proteomes" id="UP000831495"/>
    </source>
</evidence>
<accession>A0ABY4P945</accession>
<dbReference type="PROSITE" id="PS00444">
    <property type="entry name" value="POLYPRENYL_SYNTHASE_2"/>
    <property type="match status" value="1"/>
</dbReference>
<comment type="similarity">
    <text evidence="2 6">Belongs to the FPP/GGPP synthase family.</text>
</comment>
<evidence type="ECO:0000256" key="6">
    <source>
        <dbReference type="RuleBase" id="RU004466"/>
    </source>
</evidence>
<keyword evidence="4" id="KW-0479">Metal-binding</keyword>
<dbReference type="Proteomes" id="UP000831495">
    <property type="component" value="Chromosome"/>
</dbReference>
<evidence type="ECO:0000256" key="3">
    <source>
        <dbReference type="ARBA" id="ARBA00022679"/>
    </source>
</evidence>
<evidence type="ECO:0000256" key="4">
    <source>
        <dbReference type="ARBA" id="ARBA00022723"/>
    </source>
</evidence>